<sequence length="149" mass="17288">MSTSNVRPLQAKDKERWTELYAAYARFYNSTQNGDMREQVWSWLMDDTNELQGLVATDKKKNVVGIAHFRPFLRPLAASKGAFLDDLFVDPSHRGTGAAEELINEIKRLAQENGWSIVRWVTADNNYRARAVYDRMARKTDWLTYDIQL</sequence>
<evidence type="ECO:0000256" key="2">
    <source>
        <dbReference type="ARBA" id="ARBA00023315"/>
    </source>
</evidence>
<organism evidence="4 5">
    <name type="scientific">Maritalea myrionectae</name>
    <dbReference type="NCBI Taxonomy" id="454601"/>
    <lineage>
        <taxon>Bacteria</taxon>
        <taxon>Pseudomonadati</taxon>
        <taxon>Pseudomonadota</taxon>
        <taxon>Alphaproteobacteria</taxon>
        <taxon>Hyphomicrobiales</taxon>
        <taxon>Devosiaceae</taxon>
        <taxon>Maritalea</taxon>
    </lineage>
</organism>
<accession>A0A2R4MG04</accession>
<dbReference type="KEGG" id="mmyr:MXMO3_02456"/>
<dbReference type="STRING" id="1122213.GCA_000423365_00100"/>
<dbReference type="PANTHER" id="PTHR10545:SF42">
    <property type="entry name" value="ACETYLTRANSFERASE"/>
    <property type="match status" value="1"/>
</dbReference>
<dbReference type="InterPro" id="IPR016181">
    <property type="entry name" value="Acyl_CoA_acyltransferase"/>
</dbReference>
<dbReference type="AlphaFoldDB" id="A0A2R4MG04"/>
<feature type="domain" description="N-acetyltransferase" evidence="3">
    <location>
        <begin position="4"/>
        <end position="149"/>
    </location>
</feature>
<dbReference type="RefSeq" id="WP_027833387.1">
    <property type="nucleotide sequence ID" value="NZ_CP021330.1"/>
</dbReference>
<keyword evidence="5" id="KW-1185">Reference proteome</keyword>
<evidence type="ECO:0000259" key="3">
    <source>
        <dbReference type="PROSITE" id="PS51186"/>
    </source>
</evidence>
<evidence type="ECO:0000313" key="4">
    <source>
        <dbReference type="EMBL" id="AVX04968.1"/>
    </source>
</evidence>
<reference evidence="4 5" key="1">
    <citation type="submission" date="2017-05" db="EMBL/GenBank/DDBJ databases">
        <title>Genome Analysis of Maritalea myrionectae HL2708#5.</title>
        <authorList>
            <consortium name="Cotde Inc.-PKNU"/>
            <person name="Jang D."/>
            <person name="Oh H.-M."/>
        </authorList>
    </citation>
    <scope>NUCLEOTIDE SEQUENCE [LARGE SCALE GENOMIC DNA]</scope>
    <source>
        <strain evidence="4 5">HL2708#5</strain>
    </source>
</reference>
<keyword evidence="1 4" id="KW-0808">Transferase</keyword>
<dbReference type="Proteomes" id="UP000258927">
    <property type="component" value="Chromosome"/>
</dbReference>
<dbReference type="EMBL" id="CP021330">
    <property type="protein sequence ID" value="AVX04968.1"/>
    <property type="molecule type" value="Genomic_DNA"/>
</dbReference>
<dbReference type="GO" id="GO:0008080">
    <property type="term" value="F:N-acetyltransferase activity"/>
    <property type="evidence" value="ECO:0007669"/>
    <property type="project" value="TreeGrafter"/>
</dbReference>
<gene>
    <name evidence="4" type="ORF">MXMO3_02456</name>
</gene>
<dbReference type="InterPro" id="IPR051016">
    <property type="entry name" value="Diverse_Substrate_AcTransf"/>
</dbReference>
<dbReference type="PANTHER" id="PTHR10545">
    <property type="entry name" value="DIAMINE N-ACETYLTRANSFERASE"/>
    <property type="match status" value="1"/>
</dbReference>
<dbReference type="PROSITE" id="PS51186">
    <property type="entry name" value="GNAT"/>
    <property type="match status" value="1"/>
</dbReference>
<dbReference type="InterPro" id="IPR000182">
    <property type="entry name" value="GNAT_dom"/>
</dbReference>
<evidence type="ECO:0000313" key="5">
    <source>
        <dbReference type="Proteomes" id="UP000258927"/>
    </source>
</evidence>
<protein>
    <submittedName>
        <fullName evidence="4">D-amino-acid N-acetyltransferase</fullName>
    </submittedName>
</protein>
<evidence type="ECO:0000256" key="1">
    <source>
        <dbReference type="ARBA" id="ARBA00022679"/>
    </source>
</evidence>
<dbReference type="SUPFAM" id="SSF55729">
    <property type="entry name" value="Acyl-CoA N-acyltransferases (Nat)"/>
    <property type="match status" value="1"/>
</dbReference>
<proteinExistence type="predicted"/>
<dbReference type="Pfam" id="PF00583">
    <property type="entry name" value="Acetyltransf_1"/>
    <property type="match status" value="1"/>
</dbReference>
<dbReference type="CDD" id="cd04301">
    <property type="entry name" value="NAT_SF"/>
    <property type="match status" value="1"/>
</dbReference>
<keyword evidence="2" id="KW-0012">Acyltransferase</keyword>
<dbReference type="Gene3D" id="3.40.630.30">
    <property type="match status" value="1"/>
</dbReference>
<name>A0A2R4MG04_9HYPH</name>